<dbReference type="PROSITE" id="PS50848">
    <property type="entry name" value="START"/>
    <property type="match status" value="2"/>
</dbReference>
<dbReference type="InterPro" id="IPR023393">
    <property type="entry name" value="START-like_dom_sf"/>
</dbReference>
<feature type="compositionally biased region" description="Polar residues" evidence="1">
    <location>
        <begin position="252"/>
        <end position="269"/>
    </location>
</feature>
<dbReference type="Proteomes" id="UP000265703">
    <property type="component" value="Unassembled WGS sequence"/>
</dbReference>
<protein>
    <recommendedName>
        <fullName evidence="2">START domain-containing protein</fullName>
    </recommendedName>
</protein>
<feature type="compositionally biased region" description="Polar residues" evidence="1">
    <location>
        <begin position="313"/>
        <end position="333"/>
    </location>
</feature>
<dbReference type="Pfam" id="PF01852">
    <property type="entry name" value="START"/>
    <property type="match status" value="2"/>
</dbReference>
<dbReference type="InterPro" id="IPR002913">
    <property type="entry name" value="START_lipid-bd_dom"/>
</dbReference>
<dbReference type="PANTHER" id="PTHR19308:SF14">
    <property type="entry name" value="START DOMAIN-CONTAINING PROTEIN"/>
    <property type="match status" value="1"/>
</dbReference>
<dbReference type="InterPro" id="IPR051213">
    <property type="entry name" value="START_lipid_transfer"/>
</dbReference>
<sequence length="746" mass="83376">MTEVYTHQSDDYYDEEYVEQIDLSEEESALSLDLNRLTPQYHIQQAEMALYNLKIIVKETGWKKILQHKSGAVVYSKPGTANDKLPVFMGEHIIEGFAPQAIFAVVGMRKLWDDWYEEGNLVENLDETTSLTYMVMQALAGSKARDLSLVEKIDCTQNGTIYFAATSVETPKVPRVINRIRAHINLNGWILEPLSYNPPRTRAIYVLQTKVKGWVPSILSKTYLTRRPLVLYTIDQYLQKNGPPPMVISGTPPESTRSGTPVYQSNNIQSNVDLPEVKYPRKKISFTYSSGINSSPNKQNGASPGSPIHTTREIQNGSLSNQDTPKSSSTALSMSPVEPLSPTGITENVLSSPKNFAKPMQHRHTEAVRKAFETFKSHVPMDGWKLYSENDYLKIYTKETDGKSTPILRGDGVISGGFSTFDILSIIKNLDMRKLWDDRYDDGATYEMFSLHEILSRTAMKGTFPVSGRDLSVCGMVDHDEDTGILQFVGTSVVDPLIPEGKKHVRAHLEFAGWQLKPHFDSNGKTTSVDVIYIVDIDIKLDTIPTSIRKTLSVQIPMVIFKINELMQNMGFPPYVLNSTTKVIKEQLNIKNHQYNLSLIAKGGSVIEFKISKLMYPNGVNVSTIPENCKVELLSNSTETIRVTLPPRVDLDTLMITTTKLSKGFQMTYNHGQTIPIVSNFDSNGKQLKHATNGTTSENTTLVANGTVNSQFINDASDLRKPKKMSASFSKSVITNETFVKPSEGK</sequence>
<organism evidence="3 4">
    <name type="scientific">Glomus cerebriforme</name>
    <dbReference type="NCBI Taxonomy" id="658196"/>
    <lineage>
        <taxon>Eukaryota</taxon>
        <taxon>Fungi</taxon>
        <taxon>Fungi incertae sedis</taxon>
        <taxon>Mucoromycota</taxon>
        <taxon>Glomeromycotina</taxon>
        <taxon>Glomeromycetes</taxon>
        <taxon>Glomerales</taxon>
        <taxon>Glomeraceae</taxon>
        <taxon>Glomus</taxon>
    </lineage>
</organism>
<accession>A0A397TC05</accession>
<dbReference type="CDD" id="cd00177">
    <property type="entry name" value="START"/>
    <property type="match status" value="2"/>
</dbReference>
<feature type="region of interest" description="Disordered" evidence="1">
    <location>
        <begin position="290"/>
        <end position="351"/>
    </location>
</feature>
<reference evidence="3 4" key="1">
    <citation type="submission" date="2018-06" db="EMBL/GenBank/DDBJ databases">
        <title>Comparative genomics reveals the genomic features of Rhizophagus irregularis, R. cerebriforme, R. diaphanum and Gigaspora rosea, and their symbiotic lifestyle signature.</title>
        <authorList>
            <person name="Morin E."/>
            <person name="San Clemente H."/>
            <person name="Chen E.C.H."/>
            <person name="De La Providencia I."/>
            <person name="Hainaut M."/>
            <person name="Kuo A."/>
            <person name="Kohler A."/>
            <person name="Murat C."/>
            <person name="Tang N."/>
            <person name="Roy S."/>
            <person name="Loubradou J."/>
            <person name="Henrissat B."/>
            <person name="Grigoriev I.V."/>
            <person name="Corradi N."/>
            <person name="Roux C."/>
            <person name="Martin F.M."/>
        </authorList>
    </citation>
    <scope>NUCLEOTIDE SEQUENCE [LARGE SCALE GENOMIC DNA]</scope>
    <source>
        <strain evidence="3 4">DAOM 227022</strain>
    </source>
</reference>
<dbReference type="GO" id="GO:0008289">
    <property type="term" value="F:lipid binding"/>
    <property type="evidence" value="ECO:0007669"/>
    <property type="project" value="InterPro"/>
</dbReference>
<dbReference type="SMART" id="SM00234">
    <property type="entry name" value="START"/>
    <property type="match status" value="1"/>
</dbReference>
<feature type="domain" description="START" evidence="2">
    <location>
        <begin position="382"/>
        <end position="552"/>
    </location>
</feature>
<dbReference type="STRING" id="658196.A0A397TC05"/>
<evidence type="ECO:0000313" key="3">
    <source>
        <dbReference type="EMBL" id="RIA92501.1"/>
    </source>
</evidence>
<dbReference type="PANTHER" id="PTHR19308">
    <property type="entry name" value="PHOSPHATIDYLCHOLINE TRANSFER PROTEIN"/>
    <property type="match status" value="1"/>
</dbReference>
<feature type="compositionally biased region" description="Polar residues" evidence="1">
    <location>
        <begin position="290"/>
        <end position="303"/>
    </location>
</feature>
<keyword evidence="4" id="KW-1185">Reference proteome</keyword>
<name>A0A397TC05_9GLOM</name>
<evidence type="ECO:0000256" key="1">
    <source>
        <dbReference type="SAM" id="MobiDB-lite"/>
    </source>
</evidence>
<dbReference type="GO" id="GO:0005737">
    <property type="term" value="C:cytoplasm"/>
    <property type="evidence" value="ECO:0007669"/>
    <property type="project" value="UniProtKB-ARBA"/>
</dbReference>
<feature type="domain" description="START" evidence="2">
    <location>
        <begin position="58"/>
        <end position="230"/>
    </location>
</feature>
<dbReference type="AlphaFoldDB" id="A0A397TC05"/>
<proteinExistence type="predicted"/>
<evidence type="ECO:0000313" key="4">
    <source>
        <dbReference type="Proteomes" id="UP000265703"/>
    </source>
</evidence>
<comment type="caution">
    <text evidence="3">The sequence shown here is derived from an EMBL/GenBank/DDBJ whole genome shotgun (WGS) entry which is preliminary data.</text>
</comment>
<dbReference type="EMBL" id="QKYT01000125">
    <property type="protein sequence ID" value="RIA92501.1"/>
    <property type="molecule type" value="Genomic_DNA"/>
</dbReference>
<dbReference type="Gene3D" id="3.30.530.20">
    <property type="match status" value="2"/>
</dbReference>
<feature type="region of interest" description="Disordered" evidence="1">
    <location>
        <begin position="242"/>
        <end position="269"/>
    </location>
</feature>
<dbReference type="OrthoDB" id="196858at2759"/>
<dbReference type="SUPFAM" id="SSF55961">
    <property type="entry name" value="Bet v1-like"/>
    <property type="match status" value="2"/>
</dbReference>
<gene>
    <name evidence="3" type="ORF">C1645_765000</name>
</gene>
<evidence type="ECO:0000259" key="2">
    <source>
        <dbReference type="PROSITE" id="PS50848"/>
    </source>
</evidence>